<dbReference type="Gene3D" id="3.40.30.10">
    <property type="entry name" value="Glutaredoxin"/>
    <property type="match status" value="1"/>
</dbReference>
<feature type="compositionally biased region" description="Polar residues" evidence="1">
    <location>
        <begin position="64"/>
        <end position="80"/>
    </location>
</feature>
<organism evidence="4">
    <name type="scientific">Selaginella moellendorffii</name>
    <name type="common">Spikemoss</name>
    <dbReference type="NCBI Taxonomy" id="88036"/>
    <lineage>
        <taxon>Eukaryota</taxon>
        <taxon>Viridiplantae</taxon>
        <taxon>Streptophyta</taxon>
        <taxon>Embryophyta</taxon>
        <taxon>Tracheophyta</taxon>
        <taxon>Lycopodiopsida</taxon>
        <taxon>Selaginellales</taxon>
        <taxon>Selaginellaceae</taxon>
        <taxon>Selaginella</taxon>
    </lineage>
</organism>
<dbReference type="Gramene" id="EFJ10630">
    <property type="protein sequence ID" value="EFJ10630"/>
    <property type="gene ID" value="SELMODRAFT_159329"/>
</dbReference>
<feature type="region of interest" description="Disordered" evidence="1">
    <location>
        <begin position="249"/>
        <end position="271"/>
    </location>
</feature>
<dbReference type="GO" id="GO:0016671">
    <property type="term" value="F:oxidoreductase activity, acting on a sulfur group of donors, disulfide as acceptor"/>
    <property type="evidence" value="ECO:0000318"/>
    <property type="project" value="GO_Central"/>
</dbReference>
<dbReference type="PANTHER" id="PTHR47353">
    <property type="entry name" value="THIOREDOXIN-LIKE PROTEIN HCF164, CHLOROPLASTIC"/>
    <property type="match status" value="1"/>
</dbReference>
<dbReference type="Proteomes" id="UP000001514">
    <property type="component" value="Unassembled WGS sequence"/>
</dbReference>
<dbReference type="HOGENOM" id="CLU_064833_1_1_1"/>
<dbReference type="eggNOG" id="KOG0907">
    <property type="taxonomic scope" value="Eukaryota"/>
</dbReference>
<feature type="region of interest" description="Disordered" evidence="1">
    <location>
        <begin position="58"/>
        <end position="102"/>
    </location>
</feature>
<dbReference type="PROSITE" id="PS51352">
    <property type="entry name" value="THIOREDOXIN_2"/>
    <property type="match status" value="1"/>
</dbReference>
<dbReference type="FunCoup" id="D8SY36">
    <property type="interactions" value="1187"/>
</dbReference>
<dbReference type="KEGG" id="smo:SELMODRAFT_159329"/>
<gene>
    <name evidence="3" type="ORF">SELMODRAFT_159329</name>
</gene>
<dbReference type="GO" id="GO:0009535">
    <property type="term" value="C:chloroplast thylakoid membrane"/>
    <property type="evidence" value="ECO:0000318"/>
    <property type="project" value="GO_Central"/>
</dbReference>
<dbReference type="OrthoDB" id="2121326at2759"/>
<proteinExistence type="predicted"/>
<evidence type="ECO:0000259" key="2">
    <source>
        <dbReference type="PROSITE" id="PS51352"/>
    </source>
</evidence>
<dbReference type="Pfam" id="PF00085">
    <property type="entry name" value="Thioredoxin"/>
    <property type="match status" value="1"/>
</dbReference>
<protein>
    <recommendedName>
        <fullName evidence="2">Thioredoxin domain-containing protein</fullName>
    </recommendedName>
</protein>
<dbReference type="InParanoid" id="D8SY36"/>
<sequence>MALTRIGGPATAAMPSLPQVRAVSNELCSWKYLVGKRAIITSSKSWLLEVRRGGLRSSRRLRSTGENSDSSTPSSQNGEAQPSAPPSKPPPSPSPPPVPSKTGNRIVALVSAAAAVCLFLANRGAGVGPNLSELSAKAMPYEEAIHNGKPTVVEFYADWCEVCREMARDVYSVEEKYRDRVNFVMLNVDNSKWEAELDEFGVEGIPHFAFLDGKGNEEGNIVGRLPKKYFAENVDALAKGQETIPHSKAVGQFSDAELRQSPRMASPRTHG</sequence>
<evidence type="ECO:0000313" key="3">
    <source>
        <dbReference type="EMBL" id="EFJ10630.1"/>
    </source>
</evidence>
<evidence type="ECO:0000313" key="4">
    <source>
        <dbReference type="Proteomes" id="UP000001514"/>
    </source>
</evidence>
<name>D8SY36_SELML</name>
<dbReference type="GO" id="GO:0031977">
    <property type="term" value="C:thylakoid lumen"/>
    <property type="evidence" value="ECO:0007669"/>
    <property type="project" value="EnsemblPlants"/>
</dbReference>
<dbReference type="CDD" id="cd02950">
    <property type="entry name" value="TxlA"/>
    <property type="match status" value="1"/>
</dbReference>
<evidence type="ECO:0000256" key="1">
    <source>
        <dbReference type="SAM" id="MobiDB-lite"/>
    </source>
</evidence>
<keyword evidence="4" id="KW-1185">Reference proteome</keyword>
<dbReference type="InterPro" id="IPR013766">
    <property type="entry name" value="Thioredoxin_domain"/>
</dbReference>
<dbReference type="STRING" id="88036.D8SY36"/>
<feature type="domain" description="Thioredoxin" evidence="2">
    <location>
        <begin position="84"/>
        <end position="239"/>
    </location>
</feature>
<dbReference type="SUPFAM" id="SSF52833">
    <property type="entry name" value="Thioredoxin-like"/>
    <property type="match status" value="1"/>
</dbReference>
<feature type="compositionally biased region" description="Pro residues" evidence="1">
    <location>
        <begin position="83"/>
        <end position="99"/>
    </location>
</feature>
<dbReference type="PANTHER" id="PTHR47353:SF1">
    <property type="entry name" value="THIOREDOXIN-LIKE PROTEIN HCF164, CHLOROPLASTIC"/>
    <property type="match status" value="1"/>
</dbReference>
<reference evidence="3 4" key="1">
    <citation type="journal article" date="2011" name="Science">
        <title>The Selaginella genome identifies genetic changes associated with the evolution of vascular plants.</title>
        <authorList>
            <person name="Banks J.A."/>
            <person name="Nishiyama T."/>
            <person name="Hasebe M."/>
            <person name="Bowman J.L."/>
            <person name="Gribskov M."/>
            <person name="dePamphilis C."/>
            <person name="Albert V.A."/>
            <person name="Aono N."/>
            <person name="Aoyama T."/>
            <person name="Ambrose B.A."/>
            <person name="Ashton N.W."/>
            <person name="Axtell M.J."/>
            <person name="Barker E."/>
            <person name="Barker M.S."/>
            <person name="Bennetzen J.L."/>
            <person name="Bonawitz N.D."/>
            <person name="Chapple C."/>
            <person name="Cheng C."/>
            <person name="Correa L.G."/>
            <person name="Dacre M."/>
            <person name="DeBarry J."/>
            <person name="Dreyer I."/>
            <person name="Elias M."/>
            <person name="Engstrom E.M."/>
            <person name="Estelle M."/>
            <person name="Feng L."/>
            <person name="Finet C."/>
            <person name="Floyd S.K."/>
            <person name="Frommer W.B."/>
            <person name="Fujita T."/>
            <person name="Gramzow L."/>
            <person name="Gutensohn M."/>
            <person name="Harholt J."/>
            <person name="Hattori M."/>
            <person name="Heyl A."/>
            <person name="Hirai T."/>
            <person name="Hiwatashi Y."/>
            <person name="Ishikawa M."/>
            <person name="Iwata M."/>
            <person name="Karol K.G."/>
            <person name="Koehler B."/>
            <person name="Kolukisaoglu U."/>
            <person name="Kubo M."/>
            <person name="Kurata T."/>
            <person name="Lalonde S."/>
            <person name="Li K."/>
            <person name="Li Y."/>
            <person name="Litt A."/>
            <person name="Lyons E."/>
            <person name="Manning G."/>
            <person name="Maruyama T."/>
            <person name="Michael T.P."/>
            <person name="Mikami K."/>
            <person name="Miyazaki S."/>
            <person name="Morinaga S."/>
            <person name="Murata T."/>
            <person name="Mueller-Roeber B."/>
            <person name="Nelson D.R."/>
            <person name="Obara M."/>
            <person name="Oguri Y."/>
            <person name="Olmstead R.G."/>
            <person name="Onodera N."/>
            <person name="Petersen B.L."/>
            <person name="Pils B."/>
            <person name="Prigge M."/>
            <person name="Rensing S.A."/>
            <person name="Riano-Pachon D.M."/>
            <person name="Roberts A.W."/>
            <person name="Sato Y."/>
            <person name="Scheller H.V."/>
            <person name="Schulz B."/>
            <person name="Schulz C."/>
            <person name="Shakirov E.V."/>
            <person name="Shibagaki N."/>
            <person name="Shinohara N."/>
            <person name="Shippen D.E."/>
            <person name="Soerensen I."/>
            <person name="Sotooka R."/>
            <person name="Sugimoto N."/>
            <person name="Sugita M."/>
            <person name="Sumikawa N."/>
            <person name="Tanurdzic M."/>
            <person name="Theissen G."/>
            <person name="Ulvskov P."/>
            <person name="Wakazuki S."/>
            <person name="Weng J.K."/>
            <person name="Willats W.W."/>
            <person name="Wipf D."/>
            <person name="Wolf P.G."/>
            <person name="Yang L."/>
            <person name="Zimmer A.D."/>
            <person name="Zhu Q."/>
            <person name="Mitros T."/>
            <person name="Hellsten U."/>
            <person name="Loque D."/>
            <person name="Otillar R."/>
            <person name="Salamov A."/>
            <person name="Schmutz J."/>
            <person name="Shapiro H."/>
            <person name="Lindquist E."/>
            <person name="Lucas S."/>
            <person name="Rokhsar D."/>
            <person name="Grigoriev I.V."/>
        </authorList>
    </citation>
    <scope>NUCLEOTIDE SEQUENCE [LARGE SCALE GENOMIC DNA]</scope>
</reference>
<accession>D8SY36</accession>
<dbReference type="AlphaFoldDB" id="D8SY36"/>
<dbReference type="EMBL" id="GL377652">
    <property type="protein sequence ID" value="EFJ10630.1"/>
    <property type="molecule type" value="Genomic_DNA"/>
</dbReference>
<dbReference type="OMA" id="CQTSERM"/>
<dbReference type="GO" id="GO:0010190">
    <property type="term" value="P:cytochrome b6f complex assembly"/>
    <property type="evidence" value="ECO:0000318"/>
    <property type="project" value="GO_Central"/>
</dbReference>
<dbReference type="InterPro" id="IPR044241">
    <property type="entry name" value="TxlA/HCF164"/>
</dbReference>
<dbReference type="InterPro" id="IPR036249">
    <property type="entry name" value="Thioredoxin-like_sf"/>
</dbReference>